<reference key="2">
    <citation type="submission" date="2011-04" db="EMBL/GenBank/DDBJ databases">
        <title>Complete sequence of chromosome of Haliscomenobacter hydrossis DSM 1100.</title>
        <authorList>
            <consortium name="US DOE Joint Genome Institute (JGI-PGF)"/>
            <person name="Lucas S."/>
            <person name="Han J."/>
            <person name="Lapidus A."/>
            <person name="Bruce D."/>
            <person name="Goodwin L."/>
            <person name="Pitluck S."/>
            <person name="Peters L."/>
            <person name="Kyrpides N."/>
            <person name="Mavromatis K."/>
            <person name="Ivanova N."/>
            <person name="Ovchinnikova G."/>
            <person name="Pagani I."/>
            <person name="Daligault H."/>
            <person name="Detter J.C."/>
            <person name="Han C."/>
            <person name="Land M."/>
            <person name="Hauser L."/>
            <person name="Markowitz V."/>
            <person name="Cheng J.-F."/>
            <person name="Hugenholtz P."/>
            <person name="Woyke T."/>
            <person name="Wu D."/>
            <person name="Verbarg S."/>
            <person name="Frueling A."/>
            <person name="Brambilla E."/>
            <person name="Klenk H.-P."/>
            <person name="Eisen J.A."/>
        </authorList>
    </citation>
    <scope>NUCLEOTIDE SEQUENCE</scope>
    <source>
        <strain>DSM 1100</strain>
    </source>
</reference>
<dbReference type="KEGG" id="hhy:Halhy_2707"/>
<dbReference type="HOGENOM" id="CLU_2422853_0_0_10"/>
<dbReference type="OrthoDB" id="9939225at2"/>
<evidence type="ECO:0000256" key="1">
    <source>
        <dbReference type="SAM" id="Phobius"/>
    </source>
</evidence>
<feature type="transmembrane region" description="Helical" evidence="1">
    <location>
        <begin position="63"/>
        <end position="82"/>
    </location>
</feature>
<evidence type="ECO:0000313" key="2">
    <source>
        <dbReference type="EMBL" id="AEE50575.1"/>
    </source>
</evidence>
<feature type="transmembrane region" description="Helical" evidence="1">
    <location>
        <begin position="5"/>
        <end position="26"/>
    </location>
</feature>
<keyword evidence="1" id="KW-0472">Membrane</keyword>
<name>F4L0X1_HALH1</name>
<organism evidence="2 3">
    <name type="scientific">Haliscomenobacter hydrossis (strain ATCC 27775 / DSM 1100 / LMG 10767 / O)</name>
    <dbReference type="NCBI Taxonomy" id="760192"/>
    <lineage>
        <taxon>Bacteria</taxon>
        <taxon>Pseudomonadati</taxon>
        <taxon>Bacteroidota</taxon>
        <taxon>Saprospiria</taxon>
        <taxon>Saprospirales</taxon>
        <taxon>Haliscomenobacteraceae</taxon>
        <taxon>Haliscomenobacter</taxon>
    </lineage>
</organism>
<feature type="transmembrane region" description="Helical" evidence="1">
    <location>
        <begin position="32"/>
        <end position="51"/>
    </location>
</feature>
<dbReference type="AlphaFoldDB" id="F4L0X1"/>
<dbReference type="STRING" id="760192.Halhy_2707"/>
<keyword evidence="3" id="KW-1185">Reference proteome</keyword>
<dbReference type="EMBL" id="CP002691">
    <property type="protein sequence ID" value="AEE50575.1"/>
    <property type="molecule type" value="Genomic_DNA"/>
</dbReference>
<keyword evidence="1" id="KW-1133">Transmembrane helix</keyword>
<sequence length="91" mass="10769">MKTLYVIYIFMFISQLLLALICGPYSCEWGNTVYFWYGLIGLILIFLLPFLGVERTMQQRFGYAFGFSILWLLMWVLGFIVGDLRLMCRLF</sequence>
<keyword evidence="1" id="KW-0812">Transmembrane</keyword>
<protein>
    <submittedName>
        <fullName evidence="2">Uncharacterized protein</fullName>
    </submittedName>
</protein>
<evidence type="ECO:0000313" key="3">
    <source>
        <dbReference type="Proteomes" id="UP000008461"/>
    </source>
</evidence>
<gene>
    <name evidence="2" type="ordered locus">Halhy_2707</name>
</gene>
<accession>F4L0X1</accession>
<reference evidence="2 3" key="1">
    <citation type="journal article" date="2011" name="Stand. Genomic Sci.">
        <title>Complete genome sequence of Haliscomenobacter hydrossis type strain (O).</title>
        <authorList>
            <consortium name="US DOE Joint Genome Institute (JGI-PGF)"/>
            <person name="Daligault H."/>
            <person name="Lapidus A."/>
            <person name="Zeytun A."/>
            <person name="Nolan M."/>
            <person name="Lucas S."/>
            <person name="Del Rio T.G."/>
            <person name="Tice H."/>
            <person name="Cheng J.F."/>
            <person name="Tapia R."/>
            <person name="Han C."/>
            <person name="Goodwin L."/>
            <person name="Pitluck S."/>
            <person name="Liolios K."/>
            <person name="Pagani I."/>
            <person name="Ivanova N."/>
            <person name="Huntemann M."/>
            <person name="Mavromatis K."/>
            <person name="Mikhailova N."/>
            <person name="Pati A."/>
            <person name="Chen A."/>
            <person name="Palaniappan K."/>
            <person name="Land M."/>
            <person name="Hauser L."/>
            <person name="Brambilla E.M."/>
            <person name="Rohde M."/>
            <person name="Verbarg S."/>
            <person name="Goker M."/>
            <person name="Bristow J."/>
            <person name="Eisen J.A."/>
            <person name="Markowitz V."/>
            <person name="Hugenholtz P."/>
            <person name="Kyrpides N.C."/>
            <person name="Klenk H.P."/>
            <person name="Woyke T."/>
        </authorList>
    </citation>
    <scope>NUCLEOTIDE SEQUENCE [LARGE SCALE GENOMIC DNA]</scope>
    <source>
        <strain evidence="3">ATCC 27775 / DSM 1100 / LMG 10767 / O</strain>
    </source>
</reference>
<dbReference type="RefSeq" id="WP_013765123.1">
    <property type="nucleotide sequence ID" value="NC_015510.1"/>
</dbReference>
<dbReference type="Proteomes" id="UP000008461">
    <property type="component" value="Chromosome"/>
</dbReference>
<proteinExistence type="predicted"/>